<protein>
    <submittedName>
        <fullName evidence="1">Uncharacterized protein</fullName>
    </submittedName>
</protein>
<dbReference type="AlphaFoldDB" id="A0A8D5U466"/>
<evidence type="ECO:0000313" key="1">
    <source>
        <dbReference type="EMBL" id="BCU68944.1"/>
    </source>
</evidence>
<dbReference type="Proteomes" id="UP000825123">
    <property type="component" value="Chromosome"/>
</dbReference>
<keyword evidence="2" id="KW-1185">Reference proteome</keyword>
<dbReference type="EMBL" id="AP024597">
    <property type="protein sequence ID" value="BCU68944.1"/>
    <property type="molecule type" value="Genomic_DNA"/>
</dbReference>
<proteinExistence type="predicted"/>
<organism evidence="1 2">
    <name type="scientific">Stygiolobus caldivivus</name>
    <dbReference type="NCBI Taxonomy" id="2824673"/>
    <lineage>
        <taxon>Archaea</taxon>
        <taxon>Thermoproteota</taxon>
        <taxon>Thermoprotei</taxon>
        <taxon>Sulfolobales</taxon>
        <taxon>Sulfolobaceae</taxon>
        <taxon>Stygiolobus</taxon>
    </lineage>
</organism>
<accession>A0A8D5U466</accession>
<reference evidence="1 2" key="1">
    <citation type="submission" date="2021-04" db="EMBL/GenBank/DDBJ databases">
        <title>Complete genome sequence of Stygiolobus sp. KN-1.</title>
        <authorList>
            <person name="Nakamura K."/>
            <person name="Sakai H."/>
            <person name="Kurosawa N."/>
        </authorList>
    </citation>
    <scope>NUCLEOTIDE SEQUENCE [LARGE SCALE GENOMIC DNA]</scope>
    <source>
        <strain evidence="1 2">KN-1</strain>
    </source>
</reference>
<name>A0A8D5U466_9CREN</name>
<dbReference type="KEGG" id="csty:KN1_02410"/>
<sequence>MARLARDTRAVNRDVGIVEYSLALLNVMYPVVYSREKTPLNEAYLKGIHYIRNKLI</sequence>
<gene>
    <name evidence="1" type="ORF">KN1_02410</name>
</gene>
<evidence type="ECO:0000313" key="2">
    <source>
        <dbReference type="Proteomes" id="UP000825123"/>
    </source>
</evidence>